<sequence length="101" mass="11451">MSRQLLKYPSQDHIVTTSLDNFITKQIQFWLFFLPLPQKESKKSSLPEGDPRTQALARKQFALRNNCFAAFTLRSIISSGESITFRALLPVTDRQAFGSGT</sequence>
<dbReference type="Proteomes" id="UP001209317">
    <property type="component" value="Unassembled WGS sequence"/>
</dbReference>
<proteinExistence type="predicted"/>
<keyword evidence="2" id="KW-1185">Reference proteome</keyword>
<dbReference type="AlphaFoldDB" id="A0AAE3LN66"/>
<organism evidence="1 2">
    <name type="scientific">Haoranjiania flava</name>
    <dbReference type="NCBI Taxonomy" id="1856322"/>
    <lineage>
        <taxon>Bacteria</taxon>
        <taxon>Pseudomonadati</taxon>
        <taxon>Bacteroidota</taxon>
        <taxon>Chitinophagia</taxon>
        <taxon>Chitinophagales</taxon>
        <taxon>Chitinophagaceae</taxon>
        <taxon>Haoranjiania</taxon>
    </lineage>
</organism>
<dbReference type="EMBL" id="JAOTPL010000011">
    <property type="protein sequence ID" value="MCU7694631.1"/>
    <property type="molecule type" value="Genomic_DNA"/>
</dbReference>
<evidence type="ECO:0000313" key="2">
    <source>
        <dbReference type="Proteomes" id="UP001209317"/>
    </source>
</evidence>
<name>A0AAE3LN66_9BACT</name>
<dbReference type="RefSeq" id="WP_263038117.1">
    <property type="nucleotide sequence ID" value="NZ_JAOTPL010000011.1"/>
</dbReference>
<evidence type="ECO:0000313" key="1">
    <source>
        <dbReference type="EMBL" id="MCU7694631.1"/>
    </source>
</evidence>
<gene>
    <name evidence="1" type="ORF">OD355_08900</name>
</gene>
<protein>
    <submittedName>
        <fullName evidence="1">Uncharacterized protein</fullName>
    </submittedName>
</protein>
<comment type="caution">
    <text evidence="1">The sequence shown here is derived from an EMBL/GenBank/DDBJ whole genome shotgun (WGS) entry which is preliminary data.</text>
</comment>
<accession>A0AAE3LN66</accession>
<reference evidence="1" key="1">
    <citation type="submission" date="2022-10" db="EMBL/GenBank/DDBJ databases">
        <authorList>
            <person name="Kim H.S."/>
            <person name="Kim J.-S."/>
            <person name="Suh M.K."/>
            <person name="Eom M.K."/>
            <person name="Lee J.-S."/>
        </authorList>
    </citation>
    <scope>NUCLEOTIDE SEQUENCE</scope>
    <source>
        <strain evidence="1">LIP-5</strain>
    </source>
</reference>